<comment type="caution">
    <text evidence="2">The sequence shown here is derived from an EMBL/GenBank/DDBJ whole genome shotgun (WGS) entry which is preliminary data.</text>
</comment>
<gene>
    <name evidence="2" type="ORF">R1flu_001937</name>
</gene>
<feature type="region of interest" description="Disordered" evidence="1">
    <location>
        <begin position="195"/>
        <end position="214"/>
    </location>
</feature>
<reference evidence="2 3" key="1">
    <citation type="submission" date="2024-09" db="EMBL/GenBank/DDBJ databases">
        <title>Chromosome-scale assembly of Riccia fluitans.</title>
        <authorList>
            <person name="Paukszto L."/>
            <person name="Sawicki J."/>
            <person name="Karawczyk K."/>
            <person name="Piernik-Szablinska J."/>
            <person name="Szczecinska M."/>
            <person name="Mazdziarz M."/>
        </authorList>
    </citation>
    <scope>NUCLEOTIDE SEQUENCE [LARGE SCALE GENOMIC DNA]</scope>
    <source>
        <strain evidence="2">Rf_01</strain>
        <tissue evidence="2">Aerial parts of the thallus</tissue>
    </source>
</reference>
<feature type="compositionally biased region" description="Basic and acidic residues" evidence="1">
    <location>
        <begin position="205"/>
        <end position="214"/>
    </location>
</feature>
<feature type="compositionally biased region" description="Polar residues" evidence="1">
    <location>
        <begin position="252"/>
        <end position="263"/>
    </location>
</feature>
<organism evidence="2 3">
    <name type="scientific">Riccia fluitans</name>
    <dbReference type="NCBI Taxonomy" id="41844"/>
    <lineage>
        <taxon>Eukaryota</taxon>
        <taxon>Viridiplantae</taxon>
        <taxon>Streptophyta</taxon>
        <taxon>Embryophyta</taxon>
        <taxon>Marchantiophyta</taxon>
        <taxon>Marchantiopsida</taxon>
        <taxon>Marchantiidae</taxon>
        <taxon>Marchantiales</taxon>
        <taxon>Ricciaceae</taxon>
        <taxon>Riccia</taxon>
    </lineage>
</organism>
<accession>A0ABD1Y4Q3</accession>
<feature type="region of interest" description="Disordered" evidence="1">
    <location>
        <begin position="224"/>
        <end position="270"/>
    </location>
</feature>
<dbReference type="Proteomes" id="UP001605036">
    <property type="component" value="Unassembled WGS sequence"/>
</dbReference>
<name>A0ABD1Y4Q3_9MARC</name>
<evidence type="ECO:0000256" key="1">
    <source>
        <dbReference type="SAM" id="MobiDB-lite"/>
    </source>
</evidence>
<sequence length="420" mass="46814">MQIGQSEDRFKYKYCSIQCAYSDGAKVPSPISDLQPNSGWKSMWSPPRMTPSGLPSSNTQQRWINGPIPPVEAPSSSRVLPQQNVHVTSTQRSMITKEKHPSVFERTISRSRYIFSRSKSCRSRLAKCLLPVRLCLKYSSSATSPKESEVHACATMLIAGGGNSNSDISHSRRNTSSYEKSNSSLECFELGSSKFSNPAGQMHRGGTDDEAQKKEKTRTLEMLISETTSKESPEPVPKGSSGSGASFRFPDDSQSVTSSNWTSYHGGDHISRRLNGTNVVTLGPFTRVYWRTEEPYPFDDEEVKKKSAAVRTRGLNSLATVSADSSFLDKSEKFSQTKHDIVHVSPRMTCPLTAVHSRMEERYASDEEEFKEKWAAIRTRVLNRMVMASVNSKFLDKSKQCSRVEVVSGFQQQTILSATK</sequence>
<dbReference type="EMBL" id="JBHFFA010000006">
    <property type="protein sequence ID" value="KAL2621732.1"/>
    <property type="molecule type" value="Genomic_DNA"/>
</dbReference>
<evidence type="ECO:0000313" key="2">
    <source>
        <dbReference type="EMBL" id="KAL2621732.1"/>
    </source>
</evidence>
<proteinExistence type="predicted"/>
<evidence type="ECO:0000313" key="3">
    <source>
        <dbReference type="Proteomes" id="UP001605036"/>
    </source>
</evidence>
<dbReference type="AlphaFoldDB" id="A0ABD1Y4Q3"/>
<protein>
    <submittedName>
        <fullName evidence="2">Uncharacterized protein</fullName>
    </submittedName>
</protein>
<keyword evidence="3" id="KW-1185">Reference proteome</keyword>